<dbReference type="InterPro" id="IPR007156">
    <property type="entry name" value="MamQ_LemA"/>
</dbReference>
<dbReference type="EMBL" id="LCLS01000015">
    <property type="protein sequence ID" value="KKU21694.1"/>
    <property type="molecule type" value="Genomic_DNA"/>
</dbReference>
<dbReference type="Proteomes" id="UP000034107">
    <property type="component" value="Unassembled WGS sequence"/>
</dbReference>
<evidence type="ECO:0000313" key="9">
    <source>
        <dbReference type="Proteomes" id="UP000034107"/>
    </source>
</evidence>
<dbReference type="SUPFAM" id="SSF140478">
    <property type="entry name" value="LemA-like"/>
    <property type="match status" value="1"/>
</dbReference>
<organism evidence="8 9">
    <name type="scientific">Candidatus Nomurabacteria bacterium GW2011_GWA1_46_11</name>
    <dbReference type="NCBI Taxonomy" id="1618732"/>
    <lineage>
        <taxon>Bacteria</taxon>
        <taxon>Candidatus Nomuraibacteriota</taxon>
    </lineage>
</organism>
<evidence type="ECO:0000256" key="1">
    <source>
        <dbReference type="ARBA" id="ARBA00004167"/>
    </source>
</evidence>
<evidence type="ECO:0000256" key="4">
    <source>
        <dbReference type="ARBA" id="ARBA00022989"/>
    </source>
</evidence>
<reference evidence="8 9" key="1">
    <citation type="journal article" date="2015" name="Nature">
        <title>rRNA introns, odd ribosomes, and small enigmatic genomes across a large radiation of phyla.</title>
        <authorList>
            <person name="Brown C.T."/>
            <person name="Hug L.A."/>
            <person name="Thomas B.C."/>
            <person name="Sharon I."/>
            <person name="Castelle C.J."/>
            <person name="Singh A."/>
            <person name="Wilkins M.J."/>
            <person name="Williams K.H."/>
            <person name="Banfield J.F."/>
        </authorList>
    </citation>
    <scope>NUCLEOTIDE SEQUENCE [LARGE SCALE GENOMIC DNA]</scope>
</reference>
<feature type="coiled-coil region" evidence="6">
    <location>
        <begin position="129"/>
        <end position="170"/>
    </location>
</feature>
<evidence type="ECO:0000256" key="5">
    <source>
        <dbReference type="ARBA" id="ARBA00023136"/>
    </source>
</evidence>
<name>A0A0G1NMA4_9BACT</name>
<dbReference type="PANTHER" id="PTHR34478:SF1">
    <property type="entry name" value="PROTEIN LEMA"/>
    <property type="match status" value="1"/>
</dbReference>
<protein>
    <submittedName>
        <fullName evidence="8">LemA protein</fullName>
    </submittedName>
</protein>
<keyword evidence="5 7" id="KW-0472">Membrane</keyword>
<comment type="similarity">
    <text evidence="2">Belongs to the LemA family.</text>
</comment>
<accession>A0A0G1NMA4</accession>
<keyword evidence="6" id="KW-0175">Coiled coil</keyword>
<keyword evidence="3 7" id="KW-0812">Transmembrane</keyword>
<proteinExistence type="inferred from homology"/>
<comment type="caution">
    <text evidence="8">The sequence shown here is derived from an EMBL/GenBank/DDBJ whole genome shotgun (WGS) entry which is preliminary data.</text>
</comment>
<dbReference type="InterPro" id="IPR023353">
    <property type="entry name" value="LemA-like_dom_sf"/>
</dbReference>
<dbReference type="Gene3D" id="1.20.1440.20">
    <property type="entry name" value="LemA-like domain"/>
    <property type="match status" value="1"/>
</dbReference>
<gene>
    <name evidence="8" type="ORF">UX31_C0015G0020</name>
</gene>
<dbReference type="Pfam" id="PF04011">
    <property type="entry name" value="LemA"/>
    <property type="match status" value="1"/>
</dbReference>
<feature type="transmembrane region" description="Helical" evidence="7">
    <location>
        <begin position="12"/>
        <end position="38"/>
    </location>
</feature>
<comment type="subcellular location">
    <subcellularLocation>
        <location evidence="1">Membrane</location>
        <topology evidence="1">Single-pass membrane protein</topology>
    </subcellularLocation>
</comment>
<dbReference type="GO" id="GO:0016020">
    <property type="term" value="C:membrane"/>
    <property type="evidence" value="ECO:0007669"/>
    <property type="project" value="UniProtKB-SubCell"/>
</dbReference>
<dbReference type="PANTHER" id="PTHR34478">
    <property type="entry name" value="PROTEIN LEMA"/>
    <property type="match status" value="1"/>
</dbReference>
<evidence type="ECO:0000313" key="8">
    <source>
        <dbReference type="EMBL" id="KKU21694.1"/>
    </source>
</evidence>
<evidence type="ECO:0000256" key="3">
    <source>
        <dbReference type="ARBA" id="ARBA00022692"/>
    </source>
</evidence>
<dbReference type="AlphaFoldDB" id="A0A0G1NMA4"/>
<evidence type="ECO:0000256" key="7">
    <source>
        <dbReference type="SAM" id="Phobius"/>
    </source>
</evidence>
<evidence type="ECO:0000256" key="6">
    <source>
        <dbReference type="SAM" id="Coils"/>
    </source>
</evidence>
<sequence>MLLIFYGARYIIKLMNVTAFTVLGTTAFVLFLILLYLWSAYNAFVTKRNQVKTDYSDIDIQLKRRASLIENLANLVKNYATHEKTTFEDVAKARSALDLSKTASDAAKAENMLTQTLRSLFAVVEDYPKLQASQNFQQLRDDLKETENLIARYREEYNQTVQQYNNLIQTFPNLLAAGLFRFDPEDLFQTTGSTEAPMIS</sequence>
<evidence type="ECO:0000256" key="2">
    <source>
        <dbReference type="ARBA" id="ARBA00008854"/>
    </source>
</evidence>
<keyword evidence="4 7" id="KW-1133">Transmembrane helix</keyword>